<proteinExistence type="predicted"/>
<accession>A0A834T3Z0</accession>
<name>A0A834T3Z0_9FABA</name>
<feature type="compositionally biased region" description="Basic residues" evidence="1">
    <location>
        <begin position="323"/>
        <end position="340"/>
    </location>
</feature>
<dbReference type="InterPro" id="IPR044824">
    <property type="entry name" value="MAIN-like"/>
</dbReference>
<dbReference type="OrthoDB" id="1939467at2759"/>
<gene>
    <name evidence="3" type="ORF">G2W53_029094</name>
</gene>
<dbReference type="GO" id="GO:0010073">
    <property type="term" value="P:meristem maintenance"/>
    <property type="evidence" value="ECO:0007669"/>
    <property type="project" value="InterPro"/>
</dbReference>
<dbReference type="InterPro" id="IPR019557">
    <property type="entry name" value="AminoTfrase-like_pln_mobile"/>
</dbReference>
<keyword evidence="4" id="KW-1185">Reference proteome</keyword>
<evidence type="ECO:0000313" key="3">
    <source>
        <dbReference type="EMBL" id="KAF7815125.1"/>
    </source>
</evidence>
<dbReference type="PANTHER" id="PTHR46033:SF8">
    <property type="entry name" value="PROTEIN MAINTENANCE OF MERISTEMS-LIKE"/>
    <property type="match status" value="1"/>
</dbReference>
<dbReference type="Proteomes" id="UP000634136">
    <property type="component" value="Unassembled WGS sequence"/>
</dbReference>
<evidence type="ECO:0000256" key="1">
    <source>
        <dbReference type="SAM" id="MobiDB-lite"/>
    </source>
</evidence>
<reference evidence="3" key="1">
    <citation type="submission" date="2020-09" db="EMBL/GenBank/DDBJ databases">
        <title>Genome-Enabled Discovery of Anthraquinone Biosynthesis in Senna tora.</title>
        <authorList>
            <person name="Kang S.-H."/>
            <person name="Pandey R.P."/>
            <person name="Lee C.-M."/>
            <person name="Sim J.-S."/>
            <person name="Jeong J.-T."/>
            <person name="Choi B.-S."/>
            <person name="Jung M."/>
            <person name="Ginzburg D."/>
            <person name="Zhao K."/>
            <person name="Won S.Y."/>
            <person name="Oh T.-J."/>
            <person name="Yu Y."/>
            <person name="Kim N.-H."/>
            <person name="Lee O.R."/>
            <person name="Lee T.-H."/>
            <person name="Bashyal P."/>
            <person name="Kim T.-S."/>
            <person name="Lee W.-H."/>
            <person name="Kawkins C."/>
            <person name="Kim C.-K."/>
            <person name="Kim J.S."/>
            <person name="Ahn B.O."/>
            <person name="Rhee S.Y."/>
            <person name="Sohng J.K."/>
        </authorList>
    </citation>
    <scope>NUCLEOTIDE SEQUENCE</scope>
    <source>
        <tissue evidence="3">Leaf</tissue>
    </source>
</reference>
<protein>
    <submittedName>
        <fullName evidence="3">Serine/threonine-protein phosphatase 7 long form-like protein</fullName>
    </submittedName>
</protein>
<dbReference type="PANTHER" id="PTHR46033">
    <property type="entry name" value="PROTEIN MAIN-LIKE 2"/>
    <property type="match status" value="1"/>
</dbReference>
<sequence>MFHMAVDAGELSITLYLEDVAIQLGFPINGEVVVHTTKYTWLKLYQELLGKTPMGENIHGQRLKNNFPLDAITEPVSNEQLHQIVQAYILRLIGVFFMPDTSENMVQMIYLSLLLDLNHAGRYSWGSAVLAFLFCEMCLATKYKQENIGRCIHLLLVWVWDKFTTLAMKRISHKSCFMDTDDEAVQYPLRPPLSARFDVNQSLTLLPGGGPLLLPLGERHMARIANTQACRELGCSARLEVNEQDKCQLATTLASLDTDGETYAYVAQSVYDQPVPVNDITRMCRHMQRLNVQLDPSDVRNHTTTGLPSFPYGPLEISGASKSRPKRMSRVHSRVPRLLE</sequence>
<organism evidence="3 4">
    <name type="scientific">Senna tora</name>
    <dbReference type="NCBI Taxonomy" id="362788"/>
    <lineage>
        <taxon>Eukaryota</taxon>
        <taxon>Viridiplantae</taxon>
        <taxon>Streptophyta</taxon>
        <taxon>Embryophyta</taxon>
        <taxon>Tracheophyta</taxon>
        <taxon>Spermatophyta</taxon>
        <taxon>Magnoliopsida</taxon>
        <taxon>eudicotyledons</taxon>
        <taxon>Gunneridae</taxon>
        <taxon>Pentapetalae</taxon>
        <taxon>rosids</taxon>
        <taxon>fabids</taxon>
        <taxon>Fabales</taxon>
        <taxon>Fabaceae</taxon>
        <taxon>Caesalpinioideae</taxon>
        <taxon>Cassia clade</taxon>
        <taxon>Senna</taxon>
    </lineage>
</organism>
<dbReference type="AlphaFoldDB" id="A0A834T3Z0"/>
<dbReference type="EMBL" id="JAAIUW010000009">
    <property type="protein sequence ID" value="KAF7815125.1"/>
    <property type="molecule type" value="Genomic_DNA"/>
</dbReference>
<evidence type="ECO:0000313" key="4">
    <source>
        <dbReference type="Proteomes" id="UP000634136"/>
    </source>
</evidence>
<dbReference type="Pfam" id="PF10536">
    <property type="entry name" value="PMD"/>
    <property type="match status" value="1"/>
</dbReference>
<feature type="domain" description="Aminotransferase-like plant mobile" evidence="2">
    <location>
        <begin position="7"/>
        <end position="199"/>
    </location>
</feature>
<comment type="caution">
    <text evidence="3">The sequence shown here is derived from an EMBL/GenBank/DDBJ whole genome shotgun (WGS) entry which is preliminary data.</text>
</comment>
<evidence type="ECO:0000259" key="2">
    <source>
        <dbReference type="Pfam" id="PF10536"/>
    </source>
</evidence>
<feature type="region of interest" description="Disordered" evidence="1">
    <location>
        <begin position="297"/>
        <end position="340"/>
    </location>
</feature>